<sequence>MFNKQLKSNPIGRTSKNPIQRSIGRHQPSKTGMPVKKTPSHKSTQK</sequence>
<dbReference type="AlphaFoldDB" id="A0ABD0AML8"/>
<proteinExistence type="predicted"/>
<evidence type="ECO:0000313" key="3">
    <source>
        <dbReference type="Proteomes" id="UP000653631"/>
    </source>
</evidence>
<feature type="region of interest" description="Disordered" evidence="1">
    <location>
        <begin position="1"/>
        <end position="46"/>
    </location>
</feature>
<protein>
    <submittedName>
        <fullName evidence="2">Uncharacterized protein</fullName>
    </submittedName>
</protein>
<gene>
    <name evidence="2" type="ORF">LF01B1_17080</name>
</gene>
<evidence type="ECO:0000313" key="2">
    <source>
        <dbReference type="EMBL" id="GIC72693.1"/>
    </source>
</evidence>
<name>A0ABD0AML8_LIMFE</name>
<evidence type="ECO:0000256" key="1">
    <source>
        <dbReference type="SAM" id="MobiDB-lite"/>
    </source>
</evidence>
<organism evidence="2 3">
    <name type="scientific">Limosilactobacillus fermentum</name>
    <name type="common">Lactobacillus fermentum</name>
    <dbReference type="NCBI Taxonomy" id="1613"/>
    <lineage>
        <taxon>Bacteria</taxon>
        <taxon>Bacillati</taxon>
        <taxon>Bacillota</taxon>
        <taxon>Bacilli</taxon>
        <taxon>Lactobacillales</taxon>
        <taxon>Lactobacillaceae</taxon>
        <taxon>Limosilactobacillus</taxon>
    </lineage>
</organism>
<feature type="compositionally biased region" description="Polar residues" evidence="1">
    <location>
        <begin position="1"/>
        <end position="20"/>
    </location>
</feature>
<dbReference type="Proteomes" id="UP000653631">
    <property type="component" value="Unassembled WGS sequence"/>
</dbReference>
<comment type="caution">
    <text evidence="2">The sequence shown here is derived from an EMBL/GenBank/DDBJ whole genome shotgun (WGS) entry which is preliminary data.</text>
</comment>
<accession>A0ABD0AML8</accession>
<reference evidence="2 3" key="1">
    <citation type="submission" date="2021-01" db="EMBL/GenBank/DDBJ databases">
        <title>Development of a method for detection of lactic acid bacteria that cause putrefactive shochu mash.</title>
        <authorList>
            <person name="Takashita H."/>
            <person name="Fujihara E."/>
            <person name="Takayama K."/>
            <person name="Yamamoto H."/>
            <person name="Mizutani M."/>
            <person name="Kajiwara Y."/>
        </authorList>
    </citation>
    <scope>NUCLEOTIDE SEQUENCE [LARGE SCALE GENOMIC DNA]</scope>
    <source>
        <strain evidence="2 3">01-B1</strain>
    </source>
</reference>
<dbReference type="EMBL" id="BOLH01000020">
    <property type="protein sequence ID" value="GIC72693.1"/>
    <property type="molecule type" value="Genomic_DNA"/>
</dbReference>